<accession>A0ABP3FV91</accession>
<keyword evidence="1" id="KW-1133">Transmembrane helix</keyword>
<feature type="transmembrane region" description="Helical" evidence="1">
    <location>
        <begin position="36"/>
        <end position="54"/>
    </location>
</feature>
<protein>
    <submittedName>
        <fullName evidence="2">Uncharacterized protein</fullName>
    </submittedName>
</protein>
<evidence type="ECO:0000313" key="3">
    <source>
        <dbReference type="Proteomes" id="UP001501787"/>
    </source>
</evidence>
<evidence type="ECO:0000313" key="2">
    <source>
        <dbReference type="EMBL" id="GAA0324976.1"/>
    </source>
</evidence>
<organism evidence="2 3">
    <name type="scientific">Psychrobacter aestuarii</name>
    <dbReference type="NCBI Taxonomy" id="556327"/>
    <lineage>
        <taxon>Bacteria</taxon>
        <taxon>Pseudomonadati</taxon>
        <taxon>Pseudomonadota</taxon>
        <taxon>Gammaproteobacteria</taxon>
        <taxon>Moraxellales</taxon>
        <taxon>Moraxellaceae</taxon>
        <taxon>Psychrobacter</taxon>
    </lineage>
</organism>
<sequence length="68" mass="7212">MANESYVCVELVNGVCQSWAVHTSILDSLAITPVQAGKISTAIILVLVTGWVLGELGRLIKNSNNPFG</sequence>
<dbReference type="Proteomes" id="UP001501787">
    <property type="component" value="Unassembled WGS sequence"/>
</dbReference>
<keyword evidence="1" id="KW-0472">Membrane</keyword>
<proteinExistence type="predicted"/>
<name>A0ABP3FV91_9GAMM</name>
<comment type="caution">
    <text evidence="2">The sequence shown here is derived from an EMBL/GenBank/DDBJ whole genome shotgun (WGS) entry which is preliminary data.</text>
</comment>
<keyword evidence="1" id="KW-0812">Transmembrane</keyword>
<keyword evidence="3" id="KW-1185">Reference proteome</keyword>
<evidence type="ECO:0000256" key="1">
    <source>
        <dbReference type="SAM" id="Phobius"/>
    </source>
</evidence>
<reference evidence="3" key="1">
    <citation type="journal article" date="2019" name="Int. J. Syst. Evol. Microbiol.">
        <title>The Global Catalogue of Microorganisms (GCM) 10K type strain sequencing project: providing services to taxonomists for standard genome sequencing and annotation.</title>
        <authorList>
            <consortium name="The Broad Institute Genomics Platform"/>
            <consortium name="The Broad Institute Genome Sequencing Center for Infectious Disease"/>
            <person name="Wu L."/>
            <person name="Ma J."/>
        </authorList>
    </citation>
    <scope>NUCLEOTIDE SEQUENCE [LARGE SCALE GENOMIC DNA]</scope>
    <source>
        <strain evidence="3">JCM 16343</strain>
    </source>
</reference>
<dbReference type="EMBL" id="BAAAFR010000013">
    <property type="protein sequence ID" value="GAA0324976.1"/>
    <property type="molecule type" value="Genomic_DNA"/>
</dbReference>
<gene>
    <name evidence="2" type="ORF">GCM10009129_23420</name>
</gene>